<feature type="compositionally biased region" description="Polar residues" evidence="1">
    <location>
        <begin position="100"/>
        <end position="112"/>
    </location>
</feature>
<reference evidence="3 4" key="1">
    <citation type="submission" date="2015-12" db="EMBL/GenBank/DDBJ databases">
        <title>Draft genome sequence of Moniliophthora roreri, the causal agent of frosty pod rot of cacao.</title>
        <authorList>
            <person name="Aime M.C."/>
            <person name="Diaz-Valderrama J.R."/>
            <person name="Kijpornyongpan T."/>
            <person name="Phillips-Mora W."/>
        </authorList>
    </citation>
    <scope>NUCLEOTIDE SEQUENCE [LARGE SCALE GENOMIC DNA]</scope>
    <source>
        <strain evidence="3 4">MCA 2952</strain>
    </source>
</reference>
<sequence>MDIPSAGKSFESAESFDLGDAFNDGDDDDHNNAYKFSPEAIRKEMHMTRHSDDGDGVISRNAQAFRDLDESVSTLDINGDARSSATSPPPTPDESDTTSQFVQISLSSSETDISAHESQKPLELEKGHISTEEIPHEDEQHPYPTVIIDVSKPPSHRVTLSTESATNIPTPSTATHPPLSPPSSSNETDKAHSDHSTQSAPSNSLRAQQESPHAASTSALPSPSLVVPSQVEASASLSSTTTKSTHRYTRSVGPSTFEKVRSRTRPSFLPPKSREEDDKHMADWEAMMKLSRAAAVKKRKALQERRLAREKKIEDSLHYWEKEIVPDWRVVLVNPGMRKVWWRGIPTKLRAFMWERAVGNPLALSKDNYKSCSARAKRALNSGSFPAATLATIEEDIGTTLPGLHIFHHETGPLYADLKDMLCAWVVARSDEGLGYTYGASKIAAMFLLNMPPQQGFVVMRNMLERHCMRSFFGGDGAKDDVEAYYRIFDTLLADGMPKIYFNFKQHQISPAAYLPEWIIPLFLDHLPFEACARIWDVLMLEGDAFLYRAALGILAVLEPRLFFPDRKELIELLKGENKAALDVAKRDGQRLDGGKYEIYGVDEETLWERIDSMDDWWKESTWNRLIQRELPDR</sequence>
<evidence type="ECO:0000256" key="1">
    <source>
        <dbReference type="SAM" id="MobiDB-lite"/>
    </source>
</evidence>
<dbReference type="Gene3D" id="1.10.8.270">
    <property type="entry name" value="putative rabgap domain of human tbc1 domain family member 14 like domains"/>
    <property type="match status" value="1"/>
</dbReference>
<dbReference type="SUPFAM" id="SSF47923">
    <property type="entry name" value="Ypt/Rab-GAP domain of gyp1p"/>
    <property type="match status" value="2"/>
</dbReference>
<feature type="domain" description="Rab-GAP TBC" evidence="2">
    <location>
        <begin position="344"/>
        <end position="543"/>
    </location>
</feature>
<name>A0A0W0FAS8_MONRR</name>
<feature type="compositionally biased region" description="Polar residues" evidence="1">
    <location>
        <begin position="196"/>
        <end position="210"/>
    </location>
</feature>
<dbReference type="InterPro" id="IPR035969">
    <property type="entry name" value="Rab-GAP_TBC_sf"/>
</dbReference>
<evidence type="ECO:0000313" key="3">
    <source>
        <dbReference type="EMBL" id="KTB33439.1"/>
    </source>
</evidence>
<feature type="region of interest" description="Disordered" evidence="1">
    <location>
        <begin position="1"/>
        <end position="38"/>
    </location>
</feature>
<organism evidence="3 4">
    <name type="scientific">Moniliophthora roreri</name>
    <name type="common">Frosty pod rot fungus</name>
    <name type="synonym">Monilia roreri</name>
    <dbReference type="NCBI Taxonomy" id="221103"/>
    <lineage>
        <taxon>Eukaryota</taxon>
        <taxon>Fungi</taxon>
        <taxon>Dikarya</taxon>
        <taxon>Basidiomycota</taxon>
        <taxon>Agaricomycotina</taxon>
        <taxon>Agaricomycetes</taxon>
        <taxon>Agaricomycetidae</taxon>
        <taxon>Agaricales</taxon>
        <taxon>Marasmiineae</taxon>
        <taxon>Marasmiaceae</taxon>
        <taxon>Moniliophthora</taxon>
    </lineage>
</organism>
<dbReference type="PANTHER" id="PTHR47219">
    <property type="entry name" value="RAB GTPASE-ACTIVATING PROTEIN 1-LIKE"/>
    <property type="match status" value="1"/>
</dbReference>
<dbReference type="SMART" id="SM00164">
    <property type="entry name" value="TBC"/>
    <property type="match status" value="1"/>
</dbReference>
<dbReference type="InterPro" id="IPR000195">
    <property type="entry name" value="Rab-GAP-TBC_dom"/>
</dbReference>
<evidence type="ECO:0000259" key="2">
    <source>
        <dbReference type="PROSITE" id="PS50086"/>
    </source>
</evidence>
<gene>
    <name evidence="3" type="ORF">WG66_14057</name>
</gene>
<evidence type="ECO:0000313" key="4">
    <source>
        <dbReference type="Proteomes" id="UP000054988"/>
    </source>
</evidence>
<feature type="region of interest" description="Disordered" evidence="1">
    <location>
        <begin position="69"/>
        <end position="277"/>
    </location>
</feature>
<dbReference type="Proteomes" id="UP000054988">
    <property type="component" value="Unassembled WGS sequence"/>
</dbReference>
<accession>A0A0W0FAS8</accession>
<feature type="compositionally biased region" description="Low complexity" evidence="1">
    <location>
        <begin position="211"/>
        <end position="243"/>
    </location>
</feature>
<comment type="caution">
    <text evidence="3">The sequence shown here is derived from an EMBL/GenBank/DDBJ whole genome shotgun (WGS) entry which is preliminary data.</text>
</comment>
<proteinExistence type="predicted"/>
<dbReference type="EMBL" id="LATX01002176">
    <property type="protein sequence ID" value="KTB33439.1"/>
    <property type="molecule type" value="Genomic_DNA"/>
</dbReference>
<dbReference type="Pfam" id="PF00566">
    <property type="entry name" value="RabGAP-TBC"/>
    <property type="match status" value="1"/>
</dbReference>
<feature type="compositionally biased region" description="Basic and acidic residues" evidence="1">
    <location>
        <begin position="113"/>
        <end position="141"/>
    </location>
</feature>
<dbReference type="Gene3D" id="1.10.472.80">
    <property type="entry name" value="Ypt/Rab-GAP domain of gyp1p, domain 3"/>
    <property type="match status" value="1"/>
</dbReference>
<dbReference type="AlphaFoldDB" id="A0A0W0FAS8"/>
<dbReference type="Gene3D" id="1.10.10.750">
    <property type="entry name" value="Ypt/Rab-GAP domain of gyp1p, domain 1"/>
    <property type="match status" value="1"/>
</dbReference>
<dbReference type="eggNOG" id="KOG2223">
    <property type="taxonomic scope" value="Eukaryota"/>
</dbReference>
<protein>
    <recommendedName>
        <fullName evidence="2">Rab-GAP TBC domain-containing protein</fullName>
    </recommendedName>
</protein>
<dbReference type="GO" id="GO:0031267">
    <property type="term" value="F:small GTPase binding"/>
    <property type="evidence" value="ECO:0007669"/>
    <property type="project" value="TreeGrafter"/>
</dbReference>
<dbReference type="PROSITE" id="PS50086">
    <property type="entry name" value="TBC_RABGAP"/>
    <property type="match status" value="1"/>
</dbReference>
<dbReference type="GO" id="GO:0005096">
    <property type="term" value="F:GTPase activator activity"/>
    <property type="evidence" value="ECO:0007669"/>
    <property type="project" value="TreeGrafter"/>
</dbReference>
<dbReference type="InterPro" id="IPR050302">
    <property type="entry name" value="Rab_GAP_TBC_domain"/>
</dbReference>
<dbReference type="PANTHER" id="PTHR47219:SF15">
    <property type="entry name" value="TBC1 DOMAIN FAMILY MEMBER 12 ISOFORM X1"/>
    <property type="match status" value="1"/>
</dbReference>
<feature type="compositionally biased region" description="Polar residues" evidence="1">
    <location>
        <begin position="158"/>
        <end position="175"/>
    </location>
</feature>